<accession>A0AAE1HEJ0</accession>
<evidence type="ECO:0000313" key="3">
    <source>
        <dbReference type="Proteomes" id="UP001219518"/>
    </source>
</evidence>
<feature type="region of interest" description="Disordered" evidence="1">
    <location>
        <begin position="159"/>
        <end position="181"/>
    </location>
</feature>
<organism evidence="2 3">
    <name type="scientific">Frankliniella fusca</name>
    <dbReference type="NCBI Taxonomy" id="407009"/>
    <lineage>
        <taxon>Eukaryota</taxon>
        <taxon>Metazoa</taxon>
        <taxon>Ecdysozoa</taxon>
        <taxon>Arthropoda</taxon>
        <taxon>Hexapoda</taxon>
        <taxon>Insecta</taxon>
        <taxon>Pterygota</taxon>
        <taxon>Neoptera</taxon>
        <taxon>Paraneoptera</taxon>
        <taxon>Thysanoptera</taxon>
        <taxon>Terebrantia</taxon>
        <taxon>Thripoidea</taxon>
        <taxon>Thripidae</taxon>
        <taxon>Frankliniella</taxon>
    </lineage>
</organism>
<evidence type="ECO:0000256" key="1">
    <source>
        <dbReference type="SAM" id="MobiDB-lite"/>
    </source>
</evidence>
<feature type="compositionally biased region" description="Polar residues" evidence="1">
    <location>
        <begin position="391"/>
        <end position="418"/>
    </location>
</feature>
<keyword evidence="3" id="KW-1185">Reference proteome</keyword>
<sequence length="528" mass="59117">MAPTVKRALVIWSKENKTGIEPLSSVPPNARFDNAVSPVMFSGDKKYYPAKIVMISENLRDLETRQVAEEAEILNLQGRKESEIQDRSRRNRRQMVAAGAASSRDVAKALGMQPPVPKDMEATHKAAQKAKKDAKDLSTKAQLNADGVVLDSVRRDIFGVTGPSEQSKDNDSYSEGDDRRSVDSFGIDVISYDDDDDDHDGSQTAGNDEVGRTKSEKWCCCRSCRVLQKYDSLVYHNFLKDIFQLFEANAECDDVKYLELLPIPPEAKKVELTTGSGVFISASQKDQLKVDFRNKPTGLVRETLFALYGKQAFCVLTVTGKGKKKGAYTTPDNVNKAICCFVNRNVDKEKKIKLTDLSSLINKRAPEWRSKSTPSPKLHKKMMKKKQLQQSPFQVSPLKRTSQKTPQKTPLKTPQKTPLKTPLKTPVKSPLTKNSFTVQQPFDNQHSGWNVTSKQQNGVYEGSSTTGAWGPNYYSSYQYWNQAQQWGPPHRTQQWGPPHQTIADQSWEACSGPGPSLPQAEPSQYYNL</sequence>
<comment type="caution">
    <text evidence="2">The sequence shown here is derived from an EMBL/GenBank/DDBJ whole genome shotgun (WGS) entry which is preliminary data.</text>
</comment>
<dbReference type="EMBL" id="JAHWGI010000985">
    <property type="protein sequence ID" value="KAK3919916.1"/>
    <property type="molecule type" value="Genomic_DNA"/>
</dbReference>
<feature type="region of interest" description="Disordered" evidence="1">
    <location>
        <begin position="488"/>
        <end position="528"/>
    </location>
</feature>
<evidence type="ECO:0000313" key="2">
    <source>
        <dbReference type="EMBL" id="KAK3919916.1"/>
    </source>
</evidence>
<reference evidence="2" key="1">
    <citation type="submission" date="2021-07" db="EMBL/GenBank/DDBJ databases">
        <authorList>
            <person name="Catto M.A."/>
            <person name="Jacobson A."/>
            <person name="Kennedy G."/>
            <person name="Labadie P."/>
            <person name="Hunt B.G."/>
            <person name="Srinivasan R."/>
        </authorList>
    </citation>
    <scope>NUCLEOTIDE SEQUENCE</scope>
    <source>
        <strain evidence="2">PL_HMW_Pooled</strain>
        <tissue evidence="2">Head</tissue>
    </source>
</reference>
<dbReference type="Proteomes" id="UP001219518">
    <property type="component" value="Unassembled WGS sequence"/>
</dbReference>
<gene>
    <name evidence="2" type="ORF">KUF71_009202</name>
</gene>
<reference evidence="2" key="2">
    <citation type="journal article" date="2023" name="BMC Genomics">
        <title>Pest status, molecular evolution, and epigenetic factors derived from the genome assembly of Frankliniella fusca, a thysanopteran phytovirus vector.</title>
        <authorList>
            <person name="Catto M.A."/>
            <person name="Labadie P.E."/>
            <person name="Jacobson A.L."/>
            <person name="Kennedy G.G."/>
            <person name="Srinivasan R."/>
            <person name="Hunt B.G."/>
        </authorList>
    </citation>
    <scope>NUCLEOTIDE SEQUENCE</scope>
    <source>
        <strain evidence="2">PL_HMW_Pooled</strain>
    </source>
</reference>
<protein>
    <submittedName>
        <fullName evidence="2">Uncharacterized protein</fullName>
    </submittedName>
</protein>
<feature type="compositionally biased region" description="Basic residues" evidence="1">
    <location>
        <begin position="377"/>
        <end position="387"/>
    </location>
</feature>
<dbReference type="AlphaFoldDB" id="A0AAE1HEJ0"/>
<feature type="region of interest" description="Disordered" evidence="1">
    <location>
        <begin position="119"/>
        <end position="138"/>
    </location>
</feature>
<name>A0AAE1HEJ0_9NEOP</name>
<feature type="compositionally biased region" description="Basic and acidic residues" evidence="1">
    <location>
        <begin position="166"/>
        <end position="181"/>
    </location>
</feature>
<proteinExistence type="predicted"/>
<feature type="region of interest" description="Disordered" evidence="1">
    <location>
        <begin position="365"/>
        <end position="431"/>
    </location>
</feature>